<dbReference type="EMBL" id="CM042888">
    <property type="protein sequence ID" value="KAI4326197.1"/>
    <property type="molecule type" value="Genomic_DNA"/>
</dbReference>
<gene>
    <name evidence="1" type="ORF">MLD38_031535</name>
</gene>
<dbReference type="Proteomes" id="UP001057402">
    <property type="component" value="Chromosome 9"/>
</dbReference>
<evidence type="ECO:0000313" key="2">
    <source>
        <dbReference type="Proteomes" id="UP001057402"/>
    </source>
</evidence>
<keyword evidence="2" id="KW-1185">Reference proteome</keyword>
<evidence type="ECO:0000313" key="1">
    <source>
        <dbReference type="EMBL" id="KAI4326197.1"/>
    </source>
</evidence>
<comment type="caution">
    <text evidence="1">The sequence shown here is derived from an EMBL/GenBank/DDBJ whole genome shotgun (WGS) entry which is preliminary data.</text>
</comment>
<proteinExistence type="predicted"/>
<accession>A0ACB9MPT1</accession>
<sequence length="334" mass="37159">MTTAGGEARQANVGGGSYSRILIFGATGYLGQYIVRASVSLGHPTSAYVRPLSLGDSPTASFASKMGIIREFGSMGVSGELDDHEKLVSVLRRVDVVISALAVPQHLQQLKIIEAMKHAPNIQRFVPSEFGNEVDRVRGTLLPFQVLLENKRKIRRATEAAGIPHTYVAANSFAAYFVDYILHPNESRRQVLVYGDGHAKAVLNYEEDVAFYTVKAATDPRVFNRVIIYRPEHNIVSQSDLIEMWEEKTGKTLNRVHISEDEIVQLAETKPFPENVPPAILHNIFIKGEQTNYQLTEDDLEASSLYPDHPYTSVEKLLDRCLVDPPRPKLASFA</sequence>
<reference evidence="2" key="1">
    <citation type="journal article" date="2023" name="Front. Plant Sci.">
        <title>Chromosomal-level genome assembly of Melastoma candidum provides insights into trichome evolution.</title>
        <authorList>
            <person name="Zhong Y."/>
            <person name="Wu W."/>
            <person name="Sun C."/>
            <person name="Zou P."/>
            <person name="Liu Y."/>
            <person name="Dai S."/>
            <person name="Zhou R."/>
        </authorList>
    </citation>
    <scope>NUCLEOTIDE SEQUENCE [LARGE SCALE GENOMIC DNA]</scope>
</reference>
<protein>
    <submittedName>
        <fullName evidence="1">Uncharacterized protein</fullName>
    </submittedName>
</protein>
<organism evidence="1 2">
    <name type="scientific">Melastoma candidum</name>
    <dbReference type="NCBI Taxonomy" id="119954"/>
    <lineage>
        <taxon>Eukaryota</taxon>
        <taxon>Viridiplantae</taxon>
        <taxon>Streptophyta</taxon>
        <taxon>Embryophyta</taxon>
        <taxon>Tracheophyta</taxon>
        <taxon>Spermatophyta</taxon>
        <taxon>Magnoliopsida</taxon>
        <taxon>eudicotyledons</taxon>
        <taxon>Gunneridae</taxon>
        <taxon>Pentapetalae</taxon>
        <taxon>rosids</taxon>
        <taxon>malvids</taxon>
        <taxon>Myrtales</taxon>
        <taxon>Melastomataceae</taxon>
        <taxon>Melastomatoideae</taxon>
        <taxon>Melastomateae</taxon>
        <taxon>Melastoma</taxon>
    </lineage>
</organism>
<name>A0ACB9MPT1_9MYRT</name>